<dbReference type="Gene3D" id="3.40.50.360">
    <property type="match status" value="1"/>
</dbReference>
<gene>
    <name evidence="2" type="ORF">DC28_13280</name>
</gene>
<evidence type="ECO:0000313" key="2">
    <source>
        <dbReference type="EMBL" id="KGE70914.1"/>
    </source>
</evidence>
<evidence type="ECO:0000259" key="1">
    <source>
        <dbReference type="Pfam" id="PF12724"/>
    </source>
</evidence>
<feature type="domain" description="Flavodoxin" evidence="1">
    <location>
        <begin position="4"/>
        <end position="143"/>
    </location>
</feature>
<keyword evidence="3" id="KW-1185">Reference proteome</keyword>
<dbReference type="SUPFAM" id="SSF52218">
    <property type="entry name" value="Flavoproteins"/>
    <property type="match status" value="1"/>
</dbReference>
<organism evidence="2 3">
    <name type="scientific">Spirochaeta lutea</name>
    <dbReference type="NCBI Taxonomy" id="1480694"/>
    <lineage>
        <taxon>Bacteria</taxon>
        <taxon>Pseudomonadati</taxon>
        <taxon>Spirochaetota</taxon>
        <taxon>Spirochaetia</taxon>
        <taxon>Spirochaetales</taxon>
        <taxon>Spirochaetaceae</taxon>
        <taxon>Spirochaeta</taxon>
    </lineage>
</organism>
<sequence>MKVLFLYTTKYGSAAWAAQETALILEQEFGIQSSLVRLGKDPLPSLGDFNAVVLGAAVYAGQISSRMRSFADAHASELKQKPLGLYVTCLAEGEAAMEYLESNFPPALLAHACVKVTPGGMANFEKMNWLFKFVLKKVSGLTQTTDKRRPESLGPLARSLAAALESPAPSED</sequence>
<dbReference type="RefSeq" id="WP_037549466.1">
    <property type="nucleotide sequence ID" value="NZ_JNUP01000071.1"/>
</dbReference>
<dbReference type="AlphaFoldDB" id="A0A098QT89"/>
<dbReference type="Pfam" id="PF12724">
    <property type="entry name" value="Flavodoxin_5"/>
    <property type="match status" value="1"/>
</dbReference>
<reference evidence="2 3" key="1">
    <citation type="submission" date="2014-05" db="EMBL/GenBank/DDBJ databases">
        <title>De novo Genome Sequence of Spirocheata sp.</title>
        <authorList>
            <person name="Shivani Y."/>
            <person name="Subhash Y."/>
            <person name="Tushar L."/>
            <person name="Sasikala C."/>
            <person name="Ramana C.V."/>
        </authorList>
    </citation>
    <scope>NUCLEOTIDE SEQUENCE [LARGE SCALE GENOMIC DNA]</scope>
    <source>
        <strain evidence="2 3">JC230</strain>
    </source>
</reference>
<protein>
    <recommendedName>
        <fullName evidence="1">Flavodoxin domain-containing protein</fullName>
    </recommendedName>
</protein>
<accession>A0A098QT89</accession>
<dbReference type="Proteomes" id="UP000029692">
    <property type="component" value="Unassembled WGS sequence"/>
</dbReference>
<evidence type="ECO:0000313" key="3">
    <source>
        <dbReference type="Proteomes" id="UP000029692"/>
    </source>
</evidence>
<dbReference type="eggNOG" id="COG4635">
    <property type="taxonomic scope" value="Bacteria"/>
</dbReference>
<dbReference type="STRING" id="1480694.DC28_13280"/>
<dbReference type="InterPro" id="IPR029039">
    <property type="entry name" value="Flavoprotein-like_sf"/>
</dbReference>
<proteinExistence type="predicted"/>
<dbReference type="InterPro" id="IPR026816">
    <property type="entry name" value="Flavodoxin_dom"/>
</dbReference>
<dbReference type="OrthoDB" id="2146857at2"/>
<dbReference type="EMBL" id="JNUP01000071">
    <property type="protein sequence ID" value="KGE70914.1"/>
    <property type="molecule type" value="Genomic_DNA"/>
</dbReference>
<comment type="caution">
    <text evidence="2">The sequence shown here is derived from an EMBL/GenBank/DDBJ whole genome shotgun (WGS) entry which is preliminary data.</text>
</comment>
<name>A0A098QT89_9SPIO</name>